<comment type="caution">
    <text evidence="2">The sequence shown here is derived from an EMBL/GenBank/DDBJ whole genome shotgun (WGS) entry which is preliminary data.</text>
</comment>
<feature type="non-terminal residue" evidence="2">
    <location>
        <position position="1"/>
    </location>
</feature>
<organism evidence="2 3">
    <name type="scientific">Trifolium medium</name>
    <dbReference type="NCBI Taxonomy" id="97028"/>
    <lineage>
        <taxon>Eukaryota</taxon>
        <taxon>Viridiplantae</taxon>
        <taxon>Streptophyta</taxon>
        <taxon>Embryophyta</taxon>
        <taxon>Tracheophyta</taxon>
        <taxon>Spermatophyta</taxon>
        <taxon>Magnoliopsida</taxon>
        <taxon>eudicotyledons</taxon>
        <taxon>Gunneridae</taxon>
        <taxon>Pentapetalae</taxon>
        <taxon>rosids</taxon>
        <taxon>fabids</taxon>
        <taxon>Fabales</taxon>
        <taxon>Fabaceae</taxon>
        <taxon>Papilionoideae</taxon>
        <taxon>50 kb inversion clade</taxon>
        <taxon>NPAAA clade</taxon>
        <taxon>Hologalegina</taxon>
        <taxon>IRL clade</taxon>
        <taxon>Trifolieae</taxon>
        <taxon>Trifolium</taxon>
    </lineage>
</organism>
<name>A0A392SXF6_9FABA</name>
<evidence type="ECO:0000256" key="1">
    <source>
        <dbReference type="SAM" id="MobiDB-lite"/>
    </source>
</evidence>
<dbReference type="EMBL" id="LXQA010449445">
    <property type="protein sequence ID" value="MCI52580.1"/>
    <property type="molecule type" value="Genomic_DNA"/>
</dbReference>
<sequence length="97" mass="10664">YGWGNTQGQGSTQNPPPPRPPEEDELLKEAETVNNGLGWDLNGVIHIHCLHTPKKNEDLKPVAQEAPTPTLQAFVKNESMELDETVIMSTTSDSSRV</sequence>
<dbReference type="Proteomes" id="UP000265520">
    <property type="component" value="Unassembled WGS sequence"/>
</dbReference>
<protein>
    <submittedName>
        <fullName evidence="2">Uncharacterized protein</fullName>
    </submittedName>
</protein>
<proteinExistence type="predicted"/>
<accession>A0A392SXF6</accession>
<keyword evidence="3" id="KW-1185">Reference proteome</keyword>
<reference evidence="2 3" key="1">
    <citation type="journal article" date="2018" name="Front. Plant Sci.">
        <title>Red Clover (Trifolium pratense) and Zigzag Clover (T. medium) - A Picture of Genomic Similarities and Differences.</title>
        <authorList>
            <person name="Dluhosova J."/>
            <person name="Istvanek J."/>
            <person name="Nedelnik J."/>
            <person name="Repkova J."/>
        </authorList>
    </citation>
    <scope>NUCLEOTIDE SEQUENCE [LARGE SCALE GENOMIC DNA]</scope>
    <source>
        <strain evidence="3">cv. 10/8</strain>
        <tissue evidence="2">Leaf</tissue>
    </source>
</reference>
<dbReference type="AlphaFoldDB" id="A0A392SXF6"/>
<evidence type="ECO:0000313" key="2">
    <source>
        <dbReference type="EMBL" id="MCI52580.1"/>
    </source>
</evidence>
<feature type="region of interest" description="Disordered" evidence="1">
    <location>
        <begin position="1"/>
        <end position="25"/>
    </location>
</feature>
<feature type="non-terminal residue" evidence="2">
    <location>
        <position position="97"/>
    </location>
</feature>
<evidence type="ECO:0000313" key="3">
    <source>
        <dbReference type="Proteomes" id="UP000265520"/>
    </source>
</evidence>